<evidence type="ECO:0000256" key="6">
    <source>
        <dbReference type="ARBA" id="ARBA00023004"/>
    </source>
</evidence>
<dbReference type="Pfam" id="PF02730">
    <property type="entry name" value="AFOR_N"/>
    <property type="match status" value="1"/>
</dbReference>
<evidence type="ECO:0000259" key="9">
    <source>
        <dbReference type="SMART" id="SM00790"/>
    </source>
</evidence>
<name>A0A1M5Q7J9_9FIRM</name>
<comment type="cofactor">
    <cofactor evidence="8">
        <name>tungstopterin</name>
        <dbReference type="ChEBI" id="CHEBI:30402"/>
    </cofactor>
</comment>
<evidence type="ECO:0000256" key="2">
    <source>
        <dbReference type="ARBA" id="ARBA00011032"/>
    </source>
</evidence>
<evidence type="ECO:0000313" key="10">
    <source>
        <dbReference type="EMBL" id="SHH09443.1"/>
    </source>
</evidence>
<protein>
    <submittedName>
        <fullName evidence="10">Aldehyde:ferredoxin oxidoreductase</fullName>
    </submittedName>
</protein>
<evidence type="ECO:0000256" key="5">
    <source>
        <dbReference type="ARBA" id="ARBA00023002"/>
    </source>
</evidence>
<comment type="cofactor">
    <cofactor evidence="1">
        <name>[4Fe-4S] cluster</name>
        <dbReference type="ChEBI" id="CHEBI:49883"/>
    </cofactor>
</comment>
<keyword evidence="3" id="KW-0004">4Fe-4S</keyword>
<dbReference type="GO" id="GO:0009055">
    <property type="term" value="F:electron transfer activity"/>
    <property type="evidence" value="ECO:0007669"/>
    <property type="project" value="InterPro"/>
</dbReference>
<dbReference type="EMBL" id="FQWY01000030">
    <property type="protein sequence ID" value="SHH09443.1"/>
    <property type="molecule type" value="Genomic_DNA"/>
</dbReference>
<dbReference type="InterPro" id="IPR013984">
    <property type="entry name" value="Ald_Fedxn_OxRdtase_dom2"/>
</dbReference>
<keyword evidence="4" id="KW-0479">Metal-binding</keyword>
<dbReference type="Proteomes" id="UP000242329">
    <property type="component" value="Unassembled WGS sequence"/>
</dbReference>
<evidence type="ECO:0000256" key="7">
    <source>
        <dbReference type="ARBA" id="ARBA00023014"/>
    </source>
</evidence>
<dbReference type="Gene3D" id="1.10.599.10">
    <property type="entry name" value="Aldehyde Ferredoxin Oxidoreductase Protein, subunit A, domain 3"/>
    <property type="match status" value="1"/>
</dbReference>
<evidence type="ECO:0000313" key="11">
    <source>
        <dbReference type="Proteomes" id="UP000242329"/>
    </source>
</evidence>
<dbReference type="InterPro" id="IPR036503">
    <property type="entry name" value="Ald_Fedxn_OxRdtase_N_sf"/>
</dbReference>
<dbReference type="AlphaFoldDB" id="A0A1M5Q7J9"/>
<proteinExistence type="inferred from homology"/>
<keyword evidence="6" id="KW-0408">Iron</keyword>
<dbReference type="SUPFAM" id="SSF56228">
    <property type="entry name" value="Aldehyde ferredoxin oxidoreductase, N-terminal domain"/>
    <property type="match status" value="1"/>
</dbReference>
<sequence>MLNSPFIKVLKIDLTSRRFQIEEREDLIPYLGGVGVAMKLLDEEIDYNQDPLDPCQPIIFAIGALSTIYPVITKTVCAFYSPLTGNLGESYAGGRLAMALLYSGYHAVIIKGRADRPVYITIGSRDVRIKNADPLWGTTVEEAGRYLREKEGKRGVRSILRIGPAGEKMVRFAGINVDTYRHFGRLGAGAVFGSKNLKALVVSGDNYYPIPEPHFKTYRQVYREIYKQVTSTEIMEKYHGLGTPANVLPLNDLKALPTRNLTAGSFEFAEELSGEAFAEETLVRKMACVGCPVGCIHIGQYRTMFDQYSHEYASNALSYDYEPIYALGSFIGTRTKAEFFRLLEKVENYGLDALSTGVLMGWMTEAYQNSLLKEEEIGTSLDFGYTEGYLKVIENLIHSENDLYQTLRLGVEAAASRYGGLDYAMALGRHEMTGYHTGYGAVLGQAVGARHSHLDNAGYAVDQKYSIEDRDQFVDAIFHEEVMRCLLNSLIICLFARNVYTMETIEKAFQAIGRSISKEELSSTSRRILKLKLEIKTKMGFDFRKLRFPRRFFETEYHGGRMDPQIMQDLLNRYIMRVEKLMQE</sequence>
<evidence type="ECO:0000256" key="8">
    <source>
        <dbReference type="ARBA" id="ARBA00049934"/>
    </source>
</evidence>
<dbReference type="SMART" id="SM00790">
    <property type="entry name" value="AFOR_N"/>
    <property type="match status" value="1"/>
</dbReference>
<evidence type="ECO:0000256" key="3">
    <source>
        <dbReference type="ARBA" id="ARBA00022485"/>
    </source>
</evidence>
<comment type="similarity">
    <text evidence="2">Belongs to the AOR/FOR family.</text>
</comment>
<dbReference type="InterPro" id="IPR051919">
    <property type="entry name" value="W-dependent_AOR"/>
</dbReference>
<dbReference type="Gene3D" id="3.60.9.10">
    <property type="entry name" value="Aldehyde ferredoxin oxidoreductase, N-terminal domain"/>
    <property type="match status" value="1"/>
</dbReference>
<dbReference type="PANTHER" id="PTHR30038:SF8">
    <property type="entry name" value="ALDEHYDE FERREDOXIN OXIDOREDUCTASE"/>
    <property type="match status" value="1"/>
</dbReference>
<dbReference type="GO" id="GO:0016625">
    <property type="term" value="F:oxidoreductase activity, acting on the aldehyde or oxo group of donors, iron-sulfur protein as acceptor"/>
    <property type="evidence" value="ECO:0007669"/>
    <property type="project" value="InterPro"/>
</dbReference>
<evidence type="ECO:0000256" key="1">
    <source>
        <dbReference type="ARBA" id="ARBA00001966"/>
    </source>
</evidence>
<accession>A0A1M5Q7J9</accession>
<dbReference type="Pfam" id="PF01314">
    <property type="entry name" value="AFOR_C"/>
    <property type="match status" value="1"/>
</dbReference>
<keyword evidence="7" id="KW-0411">Iron-sulfur</keyword>
<dbReference type="Gene3D" id="1.10.569.10">
    <property type="entry name" value="Aldehyde Ferredoxin Oxidoreductase Protein, subunit A, domain 2"/>
    <property type="match status" value="1"/>
</dbReference>
<dbReference type="InterPro" id="IPR013985">
    <property type="entry name" value="Ald_Fedxn_OxRdtase_dom3"/>
</dbReference>
<dbReference type="InterPro" id="IPR013983">
    <property type="entry name" value="Ald_Fedxn_OxRdtase_N"/>
</dbReference>
<feature type="domain" description="Aldehyde ferredoxin oxidoreductase N-terminal" evidence="9">
    <location>
        <begin position="6"/>
        <end position="206"/>
    </location>
</feature>
<dbReference type="SUPFAM" id="SSF48310">
    <property type="entry name" value="Aldehyde ferredoxin oxidoreductase, C-terminal domains"/>
    <property type="match status" value="1"/>
</dbReference>
<keyword evidence="11" id="KW-1185">Reference proteome</keyword>
<dbReference type="OrthoDB" id="9763894at2"/>
<dbReference type="STRING" id="1123382.SAMN02745221_01667"/>
<dbReference type="PANTHER" id="PTHR30038">
    <property type="entry name" value="ALDEHYDE FERREDOXIN OXIDOREDUCTASE"/>
    <property type="match status" value="1"/>
</dbReference>
<dbReference type="RefSeq" id="WP_073092740.1">
    <property type="nucleotide sequence ID" value="NZ_FQWY01000030.1"/>
</dbReference>
<dbReference type="GO" id="GO:0046872">
    <property type="term" value="F:metal ion binding"/>
    <property type="evidence" value="ECO:0007669"/>
    <property type="project" value="UniProtKB-KW"/>
</dbReference>
<reference evidence="11" key="1">
    <citation type="submission" date="2016-11" db="EMBL/GenBank/DDBJ databases">
        <authorList>
            <person name="Varghese N."/>
            <person name="Submissions S."/>
        </authorList>
    </citation>
    <scope>NUCLEOTIDE SEQUENCE [LARGE SCALE GENOMIC DNA]</scope>
    <source>
        <strain evidence="11">DSM 11003</strain>
    </source>
</reference>
<keyword evidence="5" id="KW-0560">Oxidoreductase</keyword>
<gene>
    <name evidence="10" type="ORF">SAMN02745221_01667</name>
</gene>
<dbReference type="InterPro" id="IPR036021">
    <property type="entry name" value="Tungsten_al_ferr_oxy-like_C"/>
</dbReference>
<organism evidence="10 11">
    <name type="scientific">Thermosyntropha lipolytica DSM 11003</name>
    <dbReference type="NCBI Taxonomy" id="1123382"/>
    <lineage>
        <taxon>Bacteria</taxon>
        <taxon>Bacillati</taxon>
        <taxon>Bacillota</taxon>
        <taxon>Clostridia</taxon>
        <taxon>Eubacteriales</taxon>
        <taxon>Syntrophomonadaceae</taxon>
        <taxon>Thermosyntropha</taxon>
    </lineage>
</organism>
<dbReference type="GO" id="GO:0051539">
    <property type="term" value="F:4 iron, 4 sulfur cluster binding"/>
    <property type="evidence" value="ECO:0007669"/>
    <property type="project" value="UniProtKB-KW"/>
</dbReference>
<dbReference type="InterPro" id="IPR001203">
    <property type="entry name" value="OxRdtase_Ald_Fedxn_C"/>
</dbReference>
<evidence type="ECO:0000256" key="4">
    <source>
        <dbReference type="ARBA" id="ARBA00022723"/>
    </source>
</evidence>